<evidence type="ECO:0000313" key="2">
    <source>
        <dbReference type="EMBL" id="CAF4664521.1"/>
    </source>
</evidence>
<dbReference type="EMBL" id="CAJOBJ010168494">
    <property type="protein sequence ID" value="CAF4873577.1"/>
    <property type="molecule type" value="Genomic_DNA"/>
</dbReference>
<comment type="caution">
    <text evidence="1">The sequence shown here is derived from an EMBL/GenBank/DDBJ whole genome shotgun (WGS) entry which is preliminary data.</text>
</comment>
<organism evidence="1 5">
    <name type="scientific">Rotaria magnacalcarata</name>
    <dbReference type="NCBI Taxonomy" id="392030"/>
    <lineage>
        <taxon>Eukaryota</taxon>
        <taxon>Metazoa</taxon>
        <taxon>Spiralia</taxon>
        <taxon>Gnathifera</taxon>
        <taxon>Rotifera</taxon>
        <taxon>Eurotatoria</taxon>
        <taxon>Bdelloidea</taxon>
        <taxon>Philodinida</taxon>
        <taxon>Philodinidae</taxon>
        <taxon>Rotaria</taxon>
    </lineage>
</organism>
<dbReference type="EMBL" id="CAJOBH010134052">
    <property type="protein sequence ID" value="CAF4772950.1"/>
    <property type="molecule type" value="Genomic_DNA"/>
</dbReference>
<evidence type="ECO:0000313" key="1">
    <source>
        <dbReference type="EMBL" id="CAF4528192.1"/>
    </source>
</evidence>
<evidence type="ECO:0000313" key="4">
    <source>
        <dbReference type="EMBL" id="CAF4873577.1"/>
    </source>
</evidence>
<dbReference type="EMBL" id="CAJOBH010111659">
    <property type="protein sequence ID" value="CAF4664521.1"/>
    <property type="molecule type" value="Genomic_DNA"/>
</dbReference>
<dbReference type="Proteomes" id="UP000681967">
    <property type="component" value="Unassembled WGS sequence"/>
</dbReference>
<dbReference type="Proteomes" id="UP000681720">
    <property type="component" value="Unassembled WGS sequence"/>
</dbReference>
<reference evidence="1" key="1">
    <citation type="submission" date="2021-02" db="EMBL/GenBank/DDBJ databases">
        <authorList>
            <person name="Nowell W R."/>
        </authorList>
    </citation>
    <scope>NUCLEOTIDE SEQUENCE</scope>
</reference>
<name>A0A8S2Y2H3_9BILA</name>
<dbReference type="EMBL" id="CAJOBJ010087862">
    <property type="protein sequence ID" value="CAF4528192.1"/>
    <property type="molecule type" value="Genomic_DNA"/>
</dbReference>
<sequence>MWSNLTLK</sequence>
<evidence type="ECO:0000313" key="3">
    <source>
        <dbReference type="EMBL" id="CAF4772950.1"/>
    </source>
</evidence>
<accession>A0A8S2Y2H3</accession>
<evidence type="ECO:0000313" key="5">
    <source>
        <dbReference type="Proteomes" id="UP000681720"/>
    </source>
</evidence>
<gene>
    <name evidence="2" type="ORF">BYL167_LOCUS42721</name>
    <name evidence="3" type="ORF">BYL167_LOCUS46988</name>
    <name evidence="1" type="ORF">GIL414_LOCUS35909</name>
    <name evidence="4" type="ORF">GIL414_LOCUS50503</name>
</gene>
<protein>
    <submittedName>
        <fullName evidence="1">Uncharacterized protein</fullName>
    </submittedName>
</protein>
<proteinExistence type="predicted"/>
<feature type="non-terminal residue" evidence="1">
    <location>
        <position position="8"/>
    </location>
</feature>